<name>A0A0C9X4H3_9AGAR</name>
<accession>A0A0C9X4H3</accession>
<evidence type="ECO:0000256" key="1">
    <source>
        <dbReference type="ARBA" id="ARBA00007355"/>
    </source>
</evidence>
<dbReference type="HOGENOM" id="CLU_100704_0_0_1"/>
<evidence type="ECO:0000256" key="2">
    <source>
        <dbReference type="SAM" id="MobiDB-lite"/>
    </source>
</evidence>
<dbReference type="InterPro" id="IPR052618">
    <property type="entry name" value="ComplexI_NDUFA12"/>
</dbReference>
<keyword evidence="4" id="KW-1185">Reference proteome</keyword>
<reference evidence="4" key="2">
    <citation type="submission" date="2015-01" db="EMBL/GenBank/DDBJ databases">
        <title>Evolutionary Origins and Diversification of the Mycorrhizal Mutualists.</title>
        <authorList>
            <consortium name="DOE Joint Genome Institute"/>
            <consortium name="Mycorrhizal Genomics Consortium"/>
            <person name="Kohler A."/>
            <person name="Kuo A."/>
            <person name="Nagy L.G."/>
            <person name="Floudas D."/>
            <person name="Copeland A."/>
            <person name="Barry K.W."/>
            <person name="Cichocki N."/>
            <person name="Veneault-Fourrey C."/>
            <person name="LaButti K."/>
            <person name="Lindquist E.A."/>
            <person name="Lipzen A."/>
            <person name="Lundell T."/>
            <person name="Morin E."/>
            <person name="Murat C."/>
            <person name="Riley R."/>
            <person name="Ohm R."/>
            <person name="Sun H."/>
            <person name="Tunlid A."/>
            <person name="Henrissat B."/>
            <person name="Grigoriev I.V."/>
            <person name="Hibbett D.S."/>
            <person name="Martin F."/>
        </authorList>
    </citation>
    <scope>NUCLEOTIDE SEQUENCE [LARGE SCALE GENOMIC DNA]</scope>
    <source>
        <strain evidence="4">LaAM-08-1</strain>
    </source>
</reference>
<dbReference type="PANTHER" id="PTHR32470">
    <property type="entry name" value="ADH DEHYDROGENASE [UBIQUINONE] 1 ALPHA SUBCOMPLEX ASSEMBLY FACTOR 2"/>
    <property type="match status" value="1"/>
</dbReference>
<gene>
    <name evidence="3" type="ORF">K443DRAFT_101350</name>
</gene>
<dbReference type="STRING" id="1095629.A0A0C9X4H3"/>
<dbReference type="Proteomes" id="UP000054477">
    <property type="component" value="Unassembled WGS sequence"/>
</dbReference>
<protein>
    <recommendedName>
        <fullName evidence="5">NADH dehydrogenase [ubiquinone] 1 alpha subcomplex subunit</fullName>
    </recommendedName>
</protein>
<feature type="region of interest" description="Disordered" evidence="2">
    <location>
        <begin position="124"/>
        <end position="178"/>
    </location>
</feature>
<dbReference type="GO" id="GO:0045271">
    <property type="term" value="C:respiratory chain complex I"/>
    <property type="evidence" value="ECO:0007669"/>
    <property type="project" value="InterPro"/>
</dbReference>
<dbReference type="GO" id="GO:0005739">
    <property type="term" value="C:mitochondrion"/>
    <property type="evidence" value="ECO:0007669"/>
    <property type="project" value="TreeGrafter"/>
</dbReference>
<comment type="similarity">
    <text evidence="1">Belongs to the complex I NDUFA12 subunit family.</text>
</comment>
<evidence type="ECO:0000313" key="3">
    <source>
        <dbReference type="EMBL" id="KIJ99925.1"/>
    </source>
</evidence>
<reference evidence="3 4" key="1">
    <citation type="submission" date="2014-04" db="EMBL/GenBank/DDBJ databases">
        <authorList>
            <consortium name="DOE Joint Genome Institute"/>
            <person name="Kuo A."/>
            <person name="Kohler A."/>
            <person name="Nagy L.G."/>
            <person name="Floudas D."/>
            <person name="Copeland A."/>
            <person name="Barry K.W."/>
            <person name="Cichocki N."/>
            <person name="Veneault-Fourrey C."/>
            <person name="LaButti K."/>
            <person name="Lindquist E.A."/>
            <person name="Lipzen A."/>
            <person name="Lundell T."/>
            <person name="Morin E."/>
            <person name="Murat C."/>
            <person name="Sun H."/>
            <person name="Tunlid A."/>
            <person name="Henrissat B."/>
            <person name="Grigoriev I.V."/>
            <person name="Hibbett D.S."/>
            <person name="Martin F."/>
            <person name="Nordberg H.P."/>
            <person name="Cantor M.N."/>
            <person name="Hua S.X."/>
        </authorList>
    </citation>
    <scope>NUCLEOTIDE SEQUENCE [LARGE SCALE GENOMIC DNA]</scope>
    <source>
        <strain evidence="3 4">LaAM-08-1</strain>
    </source>
</reference>
<dbReference type="EMBL" id="KN838636">
    <property type="protein sequence ID" value="KIJ99925.1"/>
    <property type="molecule type" value="Genomic_DNA"/>
</dbReference>
<organism evidence="3 4">
    <name type="scientific">Laccaria amethystina LaAM-08-1</name>
    <dbReference type="NCBI Taxonomy" id="1095629"/>
    <lineage>
        <taxon>Eukaryota</taxon>
        <taxon>Fungi</taxon>
        <taxon>Dikarya</taxon>
        <taxon>Basidiomycota</taxon>
        <taxon>Agaricomycotina</taxon>
        <taxon>Agaricomycetes</taxon>
        <taxon>Agaricomycetidae</taxon>
        <taxon>Agaricales</taxon>
        <taxon>Agaricineae</taxon>
        <taxon>Hydnangiaceae</taxon>
        <taxon>Laccaria</taxon>
    </lineage>
</organism>
<dbReference type="AlphaFoldDB" id="A0A0C9X4H3"/>
<feature type="compositionally biased region" description="Low complexity" evidence="2">
    <location>
        <begin position="124"/>
        <end position="140"/>
    </location>
</feature>
<proteinExistence type="inferred from homology"/>
<evidence type="ECO:0000313" key="4">
    <source>
        <dbReference type="Proteomes" id="UP000054477"/>
    </source>
</evidence>
<dbReference type="GO" id="GO:0032981">
    <property type="term" value="P:mitochondrial respiratory chain complex I assembly"/>
    <property type="evidence" value="ECO:0007669"/>
    <property type="project" value="TreeGrafter"/>
</dbReference>
<dbReference type="Pfam" id="PF05071">
    <property type="entry name" value="NDUFA12"/>
    <property type="match status" value="1"/>
</dbReference>
<dbReference type="OrthoDB" id="10255576at2759"/>
<dbReference type="PANTHER" id="PTHR32470:SF2">
    <property type="entry name" value="NADH DEHYDROGENASE [UBIQUINONE] 1 ALPHA SUBCOMPLEX ASSEMBLY FACTOR 2"/>
    <property type="match status" value="1"/>
</dbReference>
<sequence length="178" mass="19899">MSFLRRVWSAISNPDEIWKARNRFYEAYSPNDPSRSRRTVQYYKEDAVWQYIGGGKRLPAQWSSWLSHTRPNPPTLEELQMDMARRERVLRNAQLIEAKDREESEQLARLRDAEHAALMAAPLSAGAAASAPAPNTLSAAHSPGAAPPTAQPSRLPKINNAQASDAEAWAPRARVRGE</sequence>
<dbReference type="InterPro" id="IPR007763">
    <property type="entry name" value="NDUFA12"/>
</dbReference>
<evidence type="ECO:0008006" key="5">
    <source>
        <dbReference type="Google" id="ProtNLM"/>
    </source>
</evidence>